<sequence>MPAEEEDVNSHEGSENILVAPHCNSGENVNSHNGGEDMMVAPQHDSEENDACIMNQVGTNSTVDVHHRLLSTDPRIGLEFQTKEAAYSFYREYARSVGFGITIKASRRSKKSGKFIDVKIACSRFGSKRESSSTVHPRPCMKTNCKAGMNMKRREDGIWIIYSVVKEHNHDIDPDDFYNSLWGRTKQVGALAYQKKGLQAFLNEEDTQVMLEHFMSMQQENPNFFYAIDLGPDKCLRNVFWVDAKGRHDYGSFCDVVYFDIFYVKEKYGIPFLPIVGVNHHAQYLLLGCALIGAEGKLSYSWVMQAWLNAMGHQAPKVIITDQDKQLKEAVADVFPDIRHCFCLWHIFRKIPLTLAHVLDKYDKFMDKFNKCVYLSWTEEQFEKRWQKLIHKFEVGEDEWVCSLYEDRKKWVPTYMQDAFLAGMSSADRTRSMTAFFDSYLYRGISFKDFLKQYKVYLQERYEREAASDAESRYKPPVLRSALTFEKQLSTIYTNAVFKQFQDEVLGVELCHLQRENGNELAAIFRVEEYRKSQNFVVSWKKVDSEILCSCKSFEYRGFLCRHAMLVLQTSGVSSIPCQYILKRWTKNAKIRETESEKSKELLASRMQRFNDLCKRAIKLGEQGSLSQEAYNIACQALEEVSRQYSRVNSRWSVSEPGLVAVHQNAEAPEENNRNVVKSLKRKKICKKRKVVHFEQGGAAIRTQDNFHDVEQASSRTEGQDNRWISQQGMQDMELNFRTASLDGHGDAHQSMQGVGRLHSVPSRVFHCGTPQSLQELGHVGLRAQEIPGCFPVHSDFQNTGQPVGSMHLQFQGIALKNWQDKKLHG</sequence>
<dbReference type="EMBL" id="CM064435">
    <property type="protein sequence ID" value="KAK3444645.1"/>
    <property type="molecule type" value="Genomic_DNA"/>
</dbReference>
<keyword evidence="2" id="KW-1185">Reference proteome</keyword>
<evidence type="ECO:0000313" key="1">
    <source>
        <dbReference type="EMBL" id="KAK3444645.1"/>
    </source>
</evidence>
<proteinExistence type="predicted"/>
<accession>A0ACC3M019</accession>
<comment type="caution">
    <text evidence="1">The sequence shown here is derived from an EMBL/GenBank/DDBJ whole genome shotgun (WGS) entry which is preliminary data.</text>
</comment>
<dbReference type="Proteomes" id="UP000030711">
    <property type="component" value="Chromosome 1"/>
</dbReference>
<name>A0ACC3M019_EUCGR</name>
<evidence type="ECO:0000313" key="2">
    <source>
        <dbReference type="Proteomes" id="UP000030711"/>
    </source>
</evidence>
<reference evidence="1 2" key="1">
    <citation type="journal article" date="2014" name="Nature">
        <title>The genome of Eucalyptus grandis.</title>
        <authorList>
            <person name="Myburg A.A."/>
            <person name="Grattapaglia D."/>
            <person name="Tuskan G.A."/>
            <person name="Hellsten U."/>
            <person name="Hayes R.D."/>
            <person name="Grimwood J."/>
            <person name="Jenkins J."/>
            <person name="Lindquist E."/>
            <person name="Tice H."/>
            <person name="Bauer D."/>
            <person name="Goodstein D.M."/>
            <person name="Dubchak I."/>
            <person name="Poliakov A."/>
            <person name="Mizrachi E."/>
            <person name="Kullan A.R."/>
            <person name="Hussey S.G."/>
            <person name="Pinard D."/>
            <person name="van der Merwe K."/>
            <person name="Singh P."/>
            <person name="van Jaarsveld I."/>
            <person name="Silva-Junior O.B."/>
            <person name="Togawa R.C."/>
            <person name="Pappas M.R."/>
            <person name="Faria D.A."/>
            <person name="Sansaloni C.P."/>
            <person name="Petroli C.D."/>
            <person name="Yang X."/>
            <person name="Ranjan P."/>
            <person name="Tschaplinski T.J."/>
            <person name="Ye C.Y."/>
            <person name="Li T."/>
            <person name="Sterck L."/>
            <person name="Vanneste K."/>
            <person name="Murat F."/>
            <person name="Soler M."/>
            <person name="Clemente H.S."/>
            <person name="Saidi N."/>
            <person name="Cassan-Wang H."/>
            <person name="Dunand C."/>
            <person name="Hefer C.A."/>
            <person name="Bornberg-Bauer E."/>
            <person name="Kersting A.R."/>
            <person name="Vining K."/>
            <person name="Amarasinghe V."/>
            <person name="Ranik M."/>
            <person name="Naithani S."/>
            <person name="Elser J."/>
            <person name="Boyd A.E."/>
            <person name="Liston A."/>
            <person name="Spatafora J.W."/>
            <person name="Dharmwardhana P."/>
            <person name="Raja R."/>
            <person name="Sullivan C."/>
            <person name="Romanel E."/>
            <person name="Alves-Ferreira M."/>
            <person name="Kulheim C."/>
            <person name="Foley W."/>
            <person name="Carocha V."/>
            <person name="Paiva J."/>
            <person name="Kudrna D."/>
            <person name="Brommonschenkel S.H."/>
            <person name="Pasquali G."/>
            <person name="Byrne M."/>
            <person name="Rigault P."/>
            <person name="Tibbits J."/>
            <person name="Spokevicius A."/>
            <person name="Jones R.C."/>
            <person name="Steane D.A."/>
            <person name="Vaillancourt R.E."/>
            <person name="Potts B.M."/>
            <person name="Joubert F."/>
            <person name="Barry K."/>
            <person name="Pappas G.J."/>
            <person name="Strauss S.H."/>
            <person name="Jaiswal P."/>
            <person name="Grima-Pettenati J."/>
            <person name="Salse J."/>
            <person name="Van de Peer Y."/>
            <person name="Rokhsar D.S."/>
            <person name="Schmutz J."/>
        </authorList>
    </citation>
    <scope>NUCLEOTIDE SEQUENCE [LARGE SCALE GENOMIC DNA]</scope>
    <source>
        <strain evidence="2">cv. BRASUZ1</strain>
        <tissue evidence="1">Leaf extractions</tissue>
    </source>
</reference>
<gene>
    <name evidence="1" type="ORF">EUGRSUZ_A00910</name>
</gene>
<protein>
    <submittedName>
        <fullName evidence="1">Uncharacterized protein</fullName>
    </submittedName>
</protein>
<organism evidence="1 2">
    <name type="scientific">Eucalyptus grandis</name>
    <name type="common">Flooded gum</name>
    <dbReference type="NCBI Taxonomy" id="71139"/>
    <lineage>
        <taxon>Eukaryota</taxon>
        <taxon>Viridiplantae</taxon>
        <taxon>Streptophyta</taxon>
        <taxon>Embryophyta</taxon>
        <taxon>Tracheophyta</taxon>
        <taxon>Spermatophyta</taxon>
        <taxon>Magnoliopsida</taxon>
        <taxon>eudicotyledons</taxon>
        <taxon>Gunneridae</taxon>
        <taxon>Pentapetalae</taxon>
        <taxon>rosids</taxon>
        <taxon>malvids</taxon>
        <taxon>Myrtales</taxon>
        <taxon>Myrtaceae</taxon>
        <taxon>Myrtoideae</taxon>
        <taxon>Eucalypteae</taxon>
        <taxon>Eucalyptus</taxon>
    </lineage>
</organism>